<protein>
    <submittedName>
        <fullName evidence="1">Uncharacterized protein</fullName>
    </submittedName>
</protein>
<proteinExistence type="predicted"/>
<dbReference type="RefSeq" id="WP_183650199.1">
    <property type="nucleotide sequence ID" value="NZ_BAAAXX010000032.1"/>
</dbReference>
<comment type="caution">
    <text evidence="1">The sequence shown here is derived from an EMBL/GenBank/DDBJ whole genome shotgun (WGS) entry which is preliminary data.</text>
</comment>
<accession>A0A7W5V0Y2</accession>
<name>A0A7W5V0Y2_9ACTN</name>
<dbReference type="Proteomes" id="UP000579945">
    <property type="component" value="Unassembled WGS sequence"/>
</dbReference>
<dbReference type="GeneID" id="95390591"/>
<dbReference type="AlphaFoldDB" id="A0A7W5V0Y2"/>
<dbReference type="EMBL" id="JACIBV010000001">
    <property type="protein sequence ID" value="MBB3728356.1"/>
    <property type="molecule type" value="Genomic_DNA"/>
</dbReference>
<evidence type="ECO:0000313" key="1">
    <source>
        <dbReference type="EMBL" id="MBB3728356.1"/>
    </source>
</evidence>
<evidence type="ECO:0000313" key="2">
    <source>
        <dbReference type="Proteomes" id="UP000579945"/>
    </source>
</evidence>
<gene>
    <name evidence="1" type="ORF">FHR33_004216</name>
</gene>
<reference evidence="1 2" key="1">
    <citation type="submission" date="2020-08" db="EMBL/GenBank/DDBJ databases">
        <title>Sequencing the genomes of 1000 actinobacteria strains.</title>
        <authorList>
            <person name="Klenk H.-P."/>
        </authorList>
    </citation>
    <scope>NUCLEOTIDE SEQUENCE [LARGE SCALE GENOMIC DNA]</scope>
    <source>
        <strain evidence="1 2">DSM 44320</strain>
    </source>
</reference>
<sequence length="70" mass="8171">MATLGLGEGEAYRWELSNRELTLIFDSLIDSLSRNSPQEIELFFGWSAEEIQRFVDEINRQIQELKHENG</sequence>
<keyword evidence="2" id="KW-1185">Reference proteome</keyword>
<organism evidence="1 2">
    <name type="scientific">Nonomuraea dietziae</name>
    <dbReference type="NCBI Taxonomy" id="65515"/>
    <lineage>
        <taxon>Bacteria</taxon>
        <taxon>Bacillati</taxon>
        <taxon>Actinomycetota</taxon>
        <taxon>Actinomycetes</taxon>
        <taxon>Streptosporangiales</taxon>
        <taxon>Streptosporangiaceae</taxon>
        <taxon>Nonomuraea</taxon>
    </lineage>
</organism>